<keyword evidence="2" id="KW-1185">Reference proteome</keyword>
<organism evidence="1 2">
    <name type="scientific">Linum tenue</name>
    <dbReference type="NCBI Taxonomy" id="586396"/>
    <lineage>
        <taxon>Eukaryota</taxon>
        <taxon>Viridiplantae</taxon>
        <taxon>Streptophyta</taxon>
        <taxon>Embryophyta</taxon>
        <taxon>Tracheophyta</taxon>
        <taxon>Spermatophyta</taxon>
        <taxon>Magnoliopsida</taxon>
        <taxon>eudicotyledons</taxon>
        <taxon>Gunneridae</taxon>
        <taxon>Pentapetalae</taxon>
        <taxon>rosids</taxon>
        <taxon>fabids</taxon>
        <taxon>Malpighiales</taxon>
        <taxon>Linaceae</taxon>
        <taxon>Linum</taxon>
    </lineage>
</organism>
<dbReference type="Proteomes" id="UP001154282">
    <property type="component" value="Unassembled WGS sequence"/>
</dbReference>
<evidence type="ECO:0000313" key="1">
    <source>
        <dbReference type="EMBL" id="CAI0441960.1"/>
    </source>
</evidence>
<evidence type="ECO:0000313" key="2">
    <source>
        <dbReference type="Proteomes" id="UP001154282"/>
    </source>
</evidence>
<protein>
    <submittedName>
        <fullName evidence="1">Uncharacterized protein</fullName>
    </submittedName>
</protein>
<dbReference type="AlphaFoldDB" id="A0AAV0M829"/>
<feature type="non-terminal residue" evidence="1">
    <location>
        <position position="1"/>
    </location>
</feature>
<proteinExistence type="predicted"/>
<accession>A0AAV0M829</accession>
<reference evidence="1" key="1">
    <citation type="submission" date="2022-08" db="EMBL/GenBank/DDBJ databases">
        <authorList>
            <person name="Gutierrez-Valencia J."/>
        </authorList>
    </citation>
    <scope>NUCLEOTIDE SEQUENCE</scope>
</reference>
<gene>
    <name evidence="1" type="ORF">LITE_LOCUS27088</name>
</gene>
<dbReference type="EMBL" id="CAMGYJ010000007">
    <property type="protein sequence ID" value="CAI0441960.1"/>
    <property type="molecule type" value="Genomic_DNA"/>
</dbReference>
<name>A0AAV0M829_9ROSI</name>
<sequence length="90" mass="9660">FRRLEADQSCLGFLLFQAFAASFLSVDLALAVGGRRVAAAAAKEPTGRKWGVPTKLKRARCDWAISGRKLQSARYAKGGPTGKKNFSAGM</sequence>
<comment type="caution">
    <text evidence="1">The sequence shown here is derived from an EMBL/GenBank/DDBJ whole genome shotgun (WGS) entry which is preliminary data.</text>
</comment>